<dbReference type="InterPro" id="IPR058538">
    <property type="entry name" value="Ig_TPPC8_2nd"/>
</dbReference>
<reference evidence="3 4" key="1">
    <citation type="submission" date="2016-07" db="EMBL/GenBank/DDBJ databases">
        <title>Pervasive Adenine N6-methylation of Active Genes in Fungi.</title>
        <authorList>
            <consortium name="DOE Joint Genome Institute"/>
            <person name="Mondo S.J."/>
            <person name="Dannebaum R.O."/>
            <person name="Kuo R.C."/>
            <person name="Labutti K."/>
            <person name="Haridas S."/>
            <person name="Kuo A."/>
            <person name="Salamov A."/>
            <person name="Ahrendt S.R."/>
            <person name="Lipzen A."/>
            <person name="Sullivan W."/>
            <person name="Andreopoulos W.B."/>
            <person name="Clum A."/>
            <person name="Lindquist E."/>
            <person name="Daum C."/>
            <person name="Ramamoorthy G.K."/>
            <person name="Gryganskyi A."/>
            <person name="Culley D."/>
            <person name="Magnuson J.K."/>
            <person name="James T.Y."/>
            <person name="O'Malley M.A."/>
            <person name="Stajich J.E."/>
            <person name="Spatafora J.W."/>
            <person name="Visel A."/>
            <person name="Grigoriev I.V."/>
        </authorList>
    </citation>
    <scope>NUCLEOTIDE SEQUENCE [LARGE SCALE GENOMIC DNA]</scope>
    <source>
        <strain evidence="3 4">CBS 931.73</strain>
    </source>
</reference>
<dbReference type="STRING" id="1314790.A0A1Y1Z4Y5"/>
<evidence type="ECO:0000259" key="1">
    <source>
        <dbReference type="Pfam" id="PF24544"/>
    </source>
</evidence>
<comment type="caution">
    <text evidence="3">The sequence shown here is derived from an EMBL/GenBank/DDBJ whole genome shotgun (WGS) entry which is preliminary data.</text>
</comment>
<dbReference type="EMBL" id="MCFE01000026">
    <property type="protein sequence ID" value="ORY05323.1"/>
    <property type="molecule type" value="Genomic_DNA"/>
</dbReference>
<dbReference type="Proteomes" id="UP000193498">
    <property type="component" value="Unassembled WGS sequence"/>
</dbReference>
<name>A0A1Y1Z4Y5_9FUNG</name>
<dbReference type="AlphaFoldDB" id="A0A1Y1Z4Y5"/>
<organism evidence="3 4">
    <name type="scientific">Basidiobolus meristosporus CBS 931.73</name>
    <dbReference type="NCBI Taxonomy" id="1314790"/>
    <lineage>
        <taxon>Eukaryota</taxon>
        <taxon>Fungi</taxon>
        <taxon>Fungi incertae sedis</taxon>
        <taxon>Zoopagomycota</taxon>
        <taxon>Entomophthoromycotina</taxon>
        <taxon>Basidiobolomycetes</taxon>
        <taxon>Basidiobolales</taxon>
        <taxon>Basidiobolaceae</taxon>
        <taxon>Basidiobolus</taxon>
    </lineage>
</organism>
<dbReference type="Pfam" id="PF12739">
    <property type="entry name" value="TRAPPC-Trs85"/>
    <property type="match status" value="1"/>
</dbReference>
<protein>
    <recommendedName>
        <fullName evidence="5">Trafficking protein particle complex subunit 8</fullName>
    </recommendedName>
</protein>
<dbReference type="GO" id="GO:1990072">
    <property type="term" value="C:TRAPPIII protein complex"/>
    <property type="evidence" value="ECO:0007669"/>
    <property type="project" value="TreeGrafter"/>
</dbReference>
<keyword evidence="4" id="KW-1185">Reference proteome</keyword>
<dbReference type="InterPro" id="IPR024420">
    <property type="entry name" value="TRAPP_III_complex_Trs85"/>
</dbReference>
<feature type="domain" description="TPPC8 second Ig-like" evidence="1">
    <location>
        <begin position="714"/>
        <end position="826"/>
    </location>
</feature>
<dbReference type="InParanoid" id="A0A1Y1Z4Y5"/>
<evidence type="ECO:0008006" key="5">
    <source>
        <dbReference type="Google" id="ProtNLM"/>
    </source>
</evidence>
<dbReference type="PANTHER" id="PTHR12975:SF6">
    <property type="entry name" value="TRAFFICKING PROTEIN PARTICLE COMPLEX SUBUNIT 8"/>
    <property type="match status" value="1"/>
</dbReference>
<sequence length="968" mass="109918">MPWYAEYRRLYIKQFNISEHDTFNHPVACVIAISSQNPDPFNTLQQLHNLAASAPIYDKGFIDSNILRYYVLLHDNQNGNITESEQLFDKMRKTFGVHCHLLRINSVIPDATPTSDGQVVPDIWKSDAEDLSITAVPQQADGESKALVRGCCLTFEDFYLIQNFVKEMVVQSIIPYMERSIHHWNEQVASIRRGFTGRLFSASRKYFGSSNKPSGIIQSPQIRGSGISGVMYHHSAPEAQMRRLADFAFMLRDYKFALSVYDTVKKDYSTDKAWKYFAGAYEMMGLCSLMMENINTKNDIESNYEQAISNYLKVGSPELGARTAIFYYEMLRYRGMYKDIPSVLIRMSGDDSDLRSGLFLEQAAHSFLRGFRPKVRKYGAHLVLAGSRYIKAEQHELAFHCYRAASLVFETKNWSLVENHIHFALGCQNVRKHCLQAAVEYFLKLLRESRQSTALQTNYLTEFLNIYQQYVQETGQLPELLPYGGLPIPIVDNSSVKVMLSSSQSLEHDGGDWESVEQDYFLEEPYIQDKSTRHGQTVCALGGMCWMRDSAVAGKPNRDFLEPVTISFVLTNPMQVPIVISNISLKCVYSEQEFQTSCESYDSTPPADEEPLDYMESGQVGDINMEGDEQKMITVAITPKKQGYIRIAGVHYTLNHVARGFKQFSKKGKRLNDTKEHRLGKFYGQDNSLDMVVTSPMPLLDVEFRDFPNILFSGEVIQSTLIVRNIGQKGMKKINVKVSHPAFFHIGQPSAESTEDTSACKDSLHTVDTNNSLFDPSVISISLTQLGSGEAVEVPIWVRGDKIGSHSFLYIFSYQSEEVTGANSIRYLRYQNTTQVIPSLKINAFTRQSTLRLNEFILGLEAENVQTGTQFELLQLSSMSPYWKIQPISSDRELPTETVIGPKQTTLTYFRIKQLSPEELSTKERMSPELFTLNGLESLLINQKIESAAPLTDLTYVDIPLVSDYRWQ</sequence>
<dbReference type="Pfam" id="PF24545">
    <property type="entry name" value="Ig_TPPC8_1st"/>
    <property type="match status" value="1"/>
</dbReference>
<evidence type="ECO:0000313" key="4">
    <source>
        <dbReference type="Proteomes" id="UP000193498"/>
    </source>
</evidence>
<proteinExistence type="predicted"/>
<dbReference type="OrthoDB" id="203724at2759"/>
<feature type="domain" description="TPPC8 first Ig-like" evidence="2">
    <location>
        <begin position="545"/>
        <end position="709"/>
    </location>
</feature>
<gene>
    <name evidence="3" type="ORF">K493DRAFT_204561</name>
</gene>
<accession>A0A1Y1Z4Y5</accession>
<dbReference type="Pfam" id="PF24544">
    <property type="entry name" value="Ig_TPPC8_2nd"/>
    <property type="match status" value="1"/>
</dbReference>
<evidence type="ECO:0000259" key="2">
    <source>
        <dbReference type="Pfam" id="PF24545"/>
    </source>
</evidence>
<dbReference type="InterPro" id="IPR058541">
    <property type="entry name" value="Ig_TPPC8_1st"/>
</dbReference>
<evidence type="ECO:0000313" key="3">
    <source>
        <dbReference type="EMBL" id="ORY05323.1"/>
    </source>
</evidence>
<dbReference type="PANTHER" id="PTHR12975">
    <property type="entry name" value="TRANSPORT PROTEIN TRAPP"/>
    <property type="match status" value="1"/>
</dbReference>